<keyword evidence="6" id="KW-0788">Thiol protease</keyword>
<feature type="compositionally biased region" description="Basic and acidic residues" evidence="7">
    <location>
        <begin position="371"/>
        <end position="407"/>
    </location>
</feature>
<dbReference type="PANTHER" id="PTHR12419">
    <property type="entry name" value="OTU DOMAIN CONTAINING PROTEIN"/>
    <property type="match status" value="1"/>
</dbReference>
<dbReference type="SUPFAM" id="SSF54001">
    <property type="entry name" value="Cysteine proteinases"/>
    <property type="match status" value="1"/>
</dbReference>
<dbReference type="InterPro" id="IPR003323">
    <property type="entry name" value="OTU_dom"/>
</dbReference>
<dbReference type="Pfam" id="PF02338">
    <property type="entry name" value="OTU"/>
    <property type="match status" value="1"/>
</dbReference>
<feature type="compositionally biased region" description="Basic and acidic residues" evidence="7">
    <location>
        <begin position="16"/>
        <end position="41"/>
    </location>
</feature>
<dbReference type="InterPro" id="IPR050704">
    <property type="entry name" value="Peptidase_C85-like"/>
</dbReference>
<evidence type="ECO:0000259" key="8">
    <source>
        <dbReference type="PROSITE" id="PS50802"/>
    </source>
</evidence>
<evidence type="ECO:0000313" key="10">
    <source>
        <dbReference type="Proteomes" id="UP001623349"/>
    </source>
</evidence>
<dbReference type="CDD" id="cd22770">
    <property type="entry name" value="OTU_OTUD3"/>
    <property type="match status" value="1"/>
</dbReference>
<keyword evidence="3" id="KW-0645">Protease</keyword>
<feature type="compositionally biased region" description="Basic and acidic residues" evidence="7">
    <location>
        <begin position="340"/>
        <end position="359"/>
    </location>
</feature>
<reference evidence="9 10" key="1">
    <citation type="submission" date="2024-08" db="EMBL/GenBank/DDBJ databases">
        <title>The draft genome of Apodemus speciosus.</title>
        <authorList>
            <person name="Nabeshima K."/>
            <person name="Suzuki S."/>
            <person name="Onuma M."/>
        </authorList>
    </citation>
    <scope>NUCLEOTIDE SEQUENCE [LARGE SCALE GENOMIC DNA]</scope>
    <source>
        <strain evidence="9">IB14-021</strain>
    </source>
</reference>
<accession>A0ABQ0EQR5</accession>
<evidence type="ECO:0000256" key="2">
    <source>
        <dbReference type="ARBA" id="ARBA00012759"/>
    </source>
</evidence>
<dbReference type="InterPro" id="IPR038765">
    <property type="entry name" value="Papain-like_cys_pep_sf"/>
</dbReference>
<dbReference type="PROSITE" id="PS50802">
    <property type="entry name" value="OTU"/>
    <property type="match status" value="1"/>
</dbReference>
<feature type="compositionally biased region" description="Basic and acidic residues" evidence="7">
    <location>
        <begin position="306"/>
        <end position="318"/>
    </location>
</feature>
<name>A0ABQ0EQR5_APOSI</name>
<sequence>MSRKQAAKSRPGSGGRRAEAERKRDERAARRALAKERRNRPEPGGSGCEEEFVSFANQLQALGLKLREVPGDGNCLFRALGDQLEGHSRNHLKHRQETVDYMIRQREDFEPFVEDDIPFEKHVASLAKPGTFAGNDAIVAFARNHQLNVVIHQLNAPLWQDNLKLFELQAQQIWVCFWVFPWGGACALPEIRGTDKSSARELHIAYRYGEHYDSVRRINDNSEAPAHLLTDMLRQDGADKKEKVKTKGVNAEGGLRDDMQDAVQRVGSAAGCSDLNLIVQNLEAENYNTESAILAMLQMSQGTGNDVKENLEPGDRLKQRGPSCEEAGSGSRLSGNQGRNEGRMETSEARASPAEENKAHKSQLPKVTNKQRREQQRLEKKKRQEERHRLKALEGRNSSRDRGRSEAEVNTQVTLVKTFAALNI</sequence>
<keyword evidence="4" id="KW-0833">Ubl conjugation pathway</keyword>
<evidence type="ECO:0000256" key="4">
    <source>
        <dbReference type="ARBA" id="ARBA00022786"/>
    </source>
</evidence>
<feature type="domain" description="OTU" evidence="8">
    <location>
        <begin position="64"/>
        <end position="218"/>
    </location>
</feature>
<dbReference type="EC" id="3.4.19.12" evidence="2"/>
<comment type="catalytic activity">
    <reaction evidence="1">
        <text>Thiol-dependent hydrolysis of ester, thioester, amide, peptide and isopeptide bonds formed by the C-terminal Gly of ubiquitin (a 76-residue protein attached to proteins as an intracellular targeting signal).</text>
        <dbReference type="EC" id="3.4.19.12"/>
    </reaction>
</comment>
<keyword evidence="5" id="KW-0378">Hydrolase</keyword>
<dbReference type="EMBL" id="BAAFST010000004">
    <property type="protein sequence ID" value="GAB1289136.1"/>
    <property type="molecule type" value="Genomic_DNA"/>
</dbReference>
<feature type="region of interest" description="Disordered" evidence="7">
    <location>
        <begin position="1"/>
        <end position="49"/>
    </location>
</feature>
<evidence type="ECO:0000256" key="3">
    <source>
        <dbReference type="ARBA" id="ARBA00022670"/>
    </source>
</evidence>
<feature type="region of interest" description="Disordered" evidence="7">
    <location>
        <begin position="304"/>
        <end position="410"/>
    </location>
</feature>
<organism evidence="9 10">
    <name type="scientific">Apodemus speciosus</name>
    <name type="common">Large Japanese field mouse</name>
    <dbReference type="NCBI Taxonomy" id="105296"/>
    <lineage>
        <taxon>Eukaryota</taxon>
        <taxon>Metazoa</taxon>
        <taxon>Chordata</taxon>
        <taxon>Craniata</taxon>
        <taxon>Vertebrata</taxon>
        <taxon>Euteleostomi</taxon>
        <taxon>Mammalia</taxon>
        <taxon>Eutheria</taxon>
        <taxon>Euarchontoglires</taxon>
        <taxon>Glires</taxon>
        <taxon>Rodentia</taxon>
        <taxon>Myomorpha</taxon>
        <taxon>Muroidea</taxon>
        <taxon>Muridae</taxon>
        <taxon>Murinae</taxon>
        <taxon>Apodemus</taxon>
    </lineage>
</organism>
<gene>
    <name evidence="9" type="ORF">APTSU1_000436600</name>
</gene>
<evidence type="ECO:0000313" key="9">
    <source>
        <dbReference type="EMBL" id="GAB1289136.1"/>
    </source>
</evidence>
<comment type="caution">
    <text evidence="9">The sequence shown here is derived from an EMBL/GenBank/DDBJ whole genome shotgun (WGS) entry which is preliminary data.</text>
</comment>
<keyword evidence="10" id="KW-1185">Reference proteome</keyword>
<evidence type="ECO:0000256" key="7">
    <source>
        <dbReference type="SAM" id="MobiDB-lite"/>
    </source>
</evidence>
<evidence type="ECO:0000256" key="5">
    <source>
        <dbReference type="ARBA" id="ARBA00022801"/>
    </source>
</evidence>
<dbReference type="Gene3D" id="3.90.70.80">
    <property type="match status" value="1"/>
</dbReference>
<evidence type="ECO:0000256" key="1">
    <source>
        <dbReference type="ARBA" id="ARBA00000707"/>
    </source>
</evidence>
<dbReference type="Proteomes" id="UP001623349">
    <property type="component" value="Unassembled WGS sequence"/>
</dbReference>
<protein>
    <recommendedName>
        <fullName evidence="2">ubiquitinyl hydrolase 1</fullName>
        <ecNumber evidence="2">3.4.19.12</ecNumber>
    </recommendedName>
</protein>
<dbReference type="PANTHER" id="PTHR12419:SF7">
    <property type="entry name" value="OTU DOMAIN-CONTAINING PROTEIN 3"/>
    <property type="match status" value="1"/>
</dbReference>
<proteinExistence type="predicted"/>
<evidence type="ECO:0000256" key="6">
    <source>
        <dbReference type="ARBA" id="ARBA00022807"/>
    </source>
</evidence>